<evidence type="ECO:0000313" key="2">
    <source>
        <dbReference type="Proteomes" id="UP000059680"/>
    </source>
</evidence>
<gene>
    <name evidence="1" type="ordered locus">Os09g0298500</name>
    <name evidence="1" type="ORF">OSNPB_090298500</name>
</gene>
<reference evidence="1 2" key="3">
    <citation type="journal article" date="2013" name="Rice">
        <title>Improvement of the Oryza sativa Nipponbare reference genome using next generation sequence and optical map data.</title>
        <authorList>
            <person name="Kawahara Y."/>
            <person name="de la Bastide M."/>
            <person name="Hamilton J.P."/>
            <person name="Kanamori H."/>
            <person name="McCombie W.R."/>
            <person name="Ouyang S."/>
            <person name="Schwartz D.C."/>
            <person name="Tanaka T."/>
            <person name="Wu J."/>
            <person name="Zhou S."/>
            <person name="Childs K.L."/>
            <person name="Davidson R.M."/>
            <person name="Lin H."/>
            <person name="Quesada-Ocampo L."/>
            <person name="Vaillancourt B."/>
            <person name="Sakai H."/>
            <person name="Lee S.S."/>
            <person name="Kim J."/>
            <person name="Numa H."/>
            <person name="Itoh T."/>
            <person name="Buell C.R."/>
            <person name="Matsumoto T."/>
        </authorList>
    </citation>
    <scope>NUCLEOTIDE SEQUENCE [LARGE SCALE GENOMIC DNA]</scope>
    <source>
        <strain evidence="2">cv. Nipponbare</strain>
    </source>
</reference>
<evidence type="ECO:0000313" key="1">
    <source>
        <dbReference type="EMBL" id="BAT07331.1"/>
    </source>
</evidence>
<dbReference type="Proteomes" id="UP000059680">
    <property type="component" value="Chromosome 9"/>
</dbReference>
<protein>
    <submittedName>
        <fullName evidence="1">Os09g0298500 protein</fullName>
    </submittedName>
</protein>
<organism evidence="1 2">
    <name type="scientific">Oryza sativa subsp. japonica</name>
    <name type="common">Rice</name>
    <dbReference type="NCBI Taxonomy" id="39947"/>
    <lineage>
        <taxon>Eukaryota</taxon>
        <taxon>Viridiplantae</taxon>
        <taxon>Streptophyta</taxon>
        <taxon>Embryophyta</taxon>
        <taxon>Tracheophyta</taxon>
        <taxon>Spermatophyta</taxon>
        <taxon>Magnoliopsida</taxon>
        <taxon>Liliopsida</taxon>
        <taxon>Poales</taxon>
        <taxon>Poaceae</taxon>
        <taxon>BOP clade</taxon>
        <taxon>Oryzoideae</taxon>
        <taxon>Oryzeae</taxon>
        <taxon>Oryzinae</taxon>
        <taxon>Oryza</taxon>
        <taxon>Oryza sativa</taxon>
    </lineage>
</organism>
<accession>A0A0P0XKV0</accession>
<proteinExistence type="predicted"/>
<dbReference type="EMBL" id="AP014965">
    <property type="protein sequence ID" value="BAT07331.1"/>
    <property type="molecule type" value="Genomic_DNA"/>
</dbReference>
<name>A0A0P0XKV0_ORYSJ</name>
<dbReference type="Gramene" id="Os09t0298500-02">
    <property type="protein sequence ID" value="Os09t0298500-02"/>
    <property type="gene ID" value="Os09g0298500"/>
</dbReference>
<sequence length="70" mass="7242">MAGRCAGGGDGGGEGMLARLRRAAARRIGLSCASFFSHAATSPSPPPKTVCILSLHFIDFLFFSNGSDII</sequence>
<reference evidence="2" key="1">
    <citation type="journal article" date="2005" name="Nature">
        <title>The map-based sequence of the rice genome.</title>
        <authorList>
            <consortium name="International rice genome sequencing project (IRGSP)"/>
            <person name="Matsumoto T."/>
            <person name="Wu J."/>
            <person name="Kanamori H."/>
            <person name="Katayose Y."/>
            <person name="Fujisawa M."/>
            <person name="Namiki N."/>
            <person name="Mizuno H."/>
            <person name="Yamamoto K."/>
            <person name="Antonio B.A."/>
            <person name="Baba T."/>
            <person name="Sakata K."/>
            <person name="Nagamura Y."/>
            <person name="Aoki H."/>
            <person name="Arikawa K."/>
            <person name="Arita K."/>
            <person name="Bito T."/>
            <person name="Chiden Y."/>
            <person name="Fujitsuka N."/>
            <person name="Fukunaka R."/>
            <person name="Hamada M."/>
            <person name="Harada C."/>
            <person name="Hayashi A."/>
            <person name="Hijishita S."/>
            <person name="Honda M."/>
            <person name="Hosokawa S."/>
            <person name="Ichikawa Y."/>
            <person name="Idonuma A."/>
            <person name="Iijima M."/>
            <person name="Ikeda M."/>
            <person name="Ikeno M."/>
            <person name="Ito K."/>
            <person name="Ito S."/>
            <person name="Ito T."/>
            <person name="Ito Y."/>
            <person name="Ito Y."/>
            <person name="Iwabuchi A."/>
            <person name="Kamiya K."/>
            <person name="Karasawa W."/>
            <person name="Kurita K."/>
            <person name="Katagiri S."/>
            <person name="Kikuta A."/>
            <person name="Kobayashi H."/>
            <person name="Kobayashi N."/>
            <person name="Machita K."/>
            <person name="Maehara T."/>
            <person name="Masukawa M."/>
            <person name="Mizubayashi T."/>
            <person name="Mukai Y."/>
            <person name="Nagasaki H."/>
            <person name="Nagata Y."/>
            <person name="Naito S."/>
            <person name="Nakashima M."/>
            <person name="Nakama Y."/>
            <person name="Nakamichi Y."/>
            <person name="Nakamura M."/>
            <person name="Meguro A."/>
            <person name="Negishi M."/>
            <person name="Ohta I."/>
            <person name="Ohta T."/>
            <person name="Okamoto M."/>
            <person name="Ono N."/>
            <person name="Saji S."/>
            <person name="Sakaguchi M."/>
            <person name="Sakai K."/>
            <person name="Shibata M."/>
            <person name="Shimokawa T."/>
            <person name="Song J."/>
            <person name="Takazaki Y."/>
            <person name="Terasawa K."/>
            <person name="Tsugane M."/>
            <person name="Tsuji K."/>
            <person name="Ueda S."/>
            <person name="Waki K."/>
            <person name="Yamagata H."/>
            <person name="Yamamoto M."/>
            <person name="Yamamoto S."/>
            <person name="Yamane H."/>
            <person name="Yoshiki S."/>
            <person name="Yoshihara R."/>
            <person name="Yukawa K."/>
            <person name="Zhong H."/>
            <person name="Yano M."/>
            <person name="Yuan Q."/>
            <person name="Ouyang S."/>
            <person name="Liu J."/>
            <person name="Jones K.M."/>
            <person name="Gansberger K."/>
            <person name="Moffat K."/>
            <person name="Hill J."/>
            <person name="Bera J."/>
            <person name="Fadrosh D."/>
            <person name="Jin S."/>
            <person name="Johri S."/>
            <person name="Kim M."/>
            <person name="Overton L."/>
            <person name="Reardon M."/>
            <person name="Tsitrin T."/>
            <person name="Vuong H."/>
            <person name="Weaver B."/>
            <person name="Ciecko A."/>
            <person name="Tallon L."/>
            <person name="Jackson J."/>
            <person name="Pai G."/>
            <person name="Aken S.V."/>
            <person name="Utterback T."/>
            <person name="Reidmuller S."/>
            <person name="Feldblyum T."/>
            <person name="Hsiao J."/>
            <person name="Zismann V."/>
            <person name="Iobst S."/>
            <person name="de Vazeille A.R."/>
            <person name="Buell C.R."/>
            <person name="Ying K."/>
            <person name="Li Y."/>
            <person name="Lu T."/>
            <person name="Huang Y."/>
            <person name="Zhao Q."/>
            <person name="Feng Q."/>
            <person name="Zhang L."/>
            <person name="Zhu J."/>
            <person name="Weng Q."/>
            <person name="Mu J."/>
            <person name="Lu Y."/>
            <person name="Fan D."/>
            <person name="Liu Y."/>
            <person name="Guan J."/>
            <person name="Zhang Y."/>
            <person name="Yu S."/>
            <person name="Liu X."/>
            <person name="Zhang Y."/>
            <person name="Hong G."/>
            <person name="Han B."/>
            <person name="Choisne N."/>
            <person name="Demange N."/>
            <person name="Orjeda G."/>
            <person name="Samain S."/>
            <person name="Cattolico L."/>
            <person name="Pelletier E."/>
            <person name="Couloux A."/>
            <person name="Segurens B."/>
            <person name="Wincker P."/>
            <person name="D'Hont A."/>
            <person name="Scarpelli C."/>
            <person name="Weissenbach J."/>
            <person name="Salanoubat M."/>
            <person name="Quetier F."/>
            <person name="Yu Y."/>
            <person name="Kim H.R."/>
            <person name="Rambo T."/>
            <person name="Currie J."/>
            <person name="Collura K."/>
            <person name="Luo M."/>
            <person name="Yang T."/>
            <person name="Ammiraju J.S.S."/>
            <person name="Engler F."/>
            <person name="Soderlund C."/>
            <person name="Wing R.A."/>
            <person name="Palmer L.E."/>
            <person name="de la Bastide M."/>
            <person name="Spiegel L."/>
            <person name="Nascimento L."/>
            <person name="Zutavern T."/>
            <person name="O'Shaughnessy A."/>
            <person name="Dike S."/>
            <person name="Dedhia N."/>
            <person name="Preston R."/>
            <person name="Balija V."/>
            <person name="McCombie W.R."/>
            <person name="Chow T."/>
            <person name="Chen H."/>
            <person name="Chung M."/>
            <person name="Chen C."/>
            <person name="Shaw J."/>
            <person name="Wu H."/>
            <person name="Hsiao K."/>
            <person name="Chao Y."/>
            <person name="Chu M."/>
            <person name="Cheng C."/>
            <person name="Hour A."/>
            <person name="Lee P."/>
            <person name="Lin S."/>
            <person name="Lin Y."/>
            <person name="Liou J."/>
            <person name="Liu S."/>
            <person name="Hsing Y."/>
            <person name="Raghuvanshi S."/>
            <person name="Mohanty A."/>
            <person name="Bharti A.K."/>
            <person name="Gaur A."/>
            <person name="Gupta V."/>
            <person name="Kumar D."/>
            <person name="Ravi V."/>
            <person name="Vij S."/>
            <person name="Kapur A."/>
            <person name="Khurana P."/>
            <person name="Khurana P."/>
            <person name="Khurana J.P."/>
            <person name="Tyagi A.K."/>
            <person name="Gaikwad K."/>
            <person name="Singh A."/>
            <person name="Dalal V."/>
            <person name="Srivastava S."/>
            <person name="Dixit A."/>
            <person name="Pal A.K."/>
            <person name="Ghazi I.A."/>
            <person name="Yadav M."/>
            <person name="Pandit A."/>
            <person name="Bhargava A."/>
            <person name="Sureshbabu K."/>
            <person name="Batra K."/>
            <person name="Sharma T.R."/>
            <person name="Mohapatra T."/>
            <person name="Singh N.K."/>
            <person name="Messing J."/>
            <person name="Nelson A.B."/>
            <person name="Fuks G."/>
            <person name="Kavchok S."/>
            <person name="Keizer G."/>
            <person name="Linton E."/>
            <person name="Llaca V."/>
            <person name="Song R."/>
            <person name="Tanyolac B."/>
            <person name="Young S."/>
            <person name="Ho-Il K."/>
            <person name="Hahn J.H."/>
            <person name="Sangsakoo G."/>
            <person name="Vanavichit A."/>
            <person name="de Mattos Luiz.A.T."/>
            <person name="Zimmer P.D."/>
            <person name="Malone G."/>
            <person name="Dellagostin O."/>
            <person name="de Oliveira A.C."/>
            <person name="Bevan M."/>
            <person name="Bancroft I."/>
            <person name="Minx P."/>
            <person name="Cordum H."/>
            <person name="Wilson R."/>
            <person name="Cheng Z."/>
            <person name="Jin W."/>
            <person name="Jiang J."/>
            <person name="Leong S.A."/>
            <person name="Iwama H."/>
            <person name="Gojobori T."/>
            <person name="Itoh T."/>
            <person name="Niimura Y."/>
            <person name="Fujii Y."/>
            <person name="Habara T."/>
            <person name="Sakai H."/>
            <person name="Sato Y."/>
            <person name="Wilson G."/>
            <person name="Kumar K."/>
            <person name="McCouch S."/>
            <person name="Juretic N."/>
            <person name="Hoen D."/>
            <person name="Wright S."/>
            <person name="Bruskiewich R."/>
            <person name="Bureau T."/>
            <person name="Miyao A."/>
            <person name="Hirochika H."/>
            <person name="Nishikawa T."/>
            <person name="Kadowaki K."/>
            <person name="Sugiura M."/>
            <person name="Burr B."/>
            <person name="Sasaki T."/>
        </authorList>
    </citation>
    <scope>NUCLEOTIDE SEQUENCE [LARGE SCALE GENOMIC DNA]</scope>
    <source>
        <strain evidence="2">cv. Nipponbare</strain>
    </source>
</reference>
<dbReference type="ExpressionAtlas" id="A0A0P0XKV0">
    <property type="expression patterns" value="baseline and differential"/>
</dbReference>
<reference evidence="1 2" key="2">
    <citation type="journal article" date="2013" name="Plant Cell Physiol.">
        <title>Rice Annotation Project Database (RAP-DB): an integrative and interactive database for rice genomics.</title>
        <authorList>
            <person name="Sakai H."/>
            <person name="Lee S.S."/>
            <person name="Tanaka T."/>
            <person name="Numa H."/>
            <person name="Kim J."/>
            <person name="Kawahara Y."/>
            <person name="Wakimoto H."/>
            <person name="Yang C.C."/>
            <person name="Iwamoto M."/>
            <person name="Abe T."/>
            <person name="Yamada Y."/>
            <person name="Muto A."/>
            <person name="Inokuchi H."/>
            <person name="Ikemura T."/>
            <person name="Matsumoto T."/>
            <person name="Sasaki T."/>
            <person name="Itoh T."/>
        </authorList>
    </citation>
    <scope>NUCLEOTIDE SEQUENCE [LARGE SCALE GENOMIC DNA]</scope>
    <source>
        <strain evidence="2">cv. Nipponbare</strain>
    </source>
</reference>
<dbReference type="AlphaFoldDB" id="A0A0P0XKV0"/>
<keyword evidence="2" id="KW-1185">Reference proteome</keyword>